<protein>
    <recommendedName>
        <fullName evidence="6">DUF641 domain-containing protein</fullName>
    </recommendedName>
</protein>
<evidence type="ECO:0000256" key="1">
    <source>
        <dbReference type="SAM" id="Coils"/>
    </source>
</evidence>
<accession>A0AAV3PIP6</accession>
<dbReference type="Pfam" id="PF04859">
    <property type="entry name" value="DUF641"/>
    <property type="match status" value="1"/>
</dbReference>
<evidence type="ECO:0000313" key="5">
    <source>
        <dbReference type="Proteomes" id="UP001454036"/>
    </source>
</evidence>
<reference evidence="4 5" key="1">
    <citation type="submission" date="2024-01" db="EMBL/GenBank/DDBJ databases">
        <title>The complete chloroplast genome sequence of Lithospermum erythrorhizon: insights into the phylogenetic relationship among Boraginaceae species and the maternal lineages of purple gromwells.</title>
        <authorList>
            <person name="Okada T."/>
            <person name="Watanabe K."/>
        </authorList>
    </citation>
    <scope>NUCLEOTIDE SEQUENCE [LARGE SCALE GENOMIC DNA]</scope>
</reference>
<dbReference type="PANTHER" id="PTHR31161">
    <property type="entry name" value="PROTEIN GRAVITROPIC IN THE LIGHT 1"/>
    <property type="match status" value="1"/>
</dbReference>
<dbReference type="AlphaFoldDB" id="A0AAV3PIP6"/>
<dbReference type="InterPro" id="IPR056813">
    <property type="entry name" value="GIL1_IRKI_C"/>
</dbReference>
<evidence type="ECO:0000259" key="2">
    <source>
        <dbReference type="Pfam" id="PF04859"/>
    </source>
</evidence>
<sequence>MDTPMKGRFASAFAKVLHRRPGKGEVIPDGGLKKIKTSDGELKDVLVFPKDDEDEKLQNEVITEAFLAKVFASVSAIKAAYAALQQAQSPYDPELIQSADDLVVEEMKTLAEMRQCFFKKQLDETSPETTLAEAEIQEMKNLVKTYEITGKKLDNQVKLKDSEIMFLREKLKEEKKEIKLLENRLDSSGSLSGLEELHLSTLCPNHFIGFHKRTVKSIRSFVRLLVVEVESAEWDLEAAASTIVPNVVFWKRSHRSFAFESFVCREMFDGFNDPYFSNSKSASSLTNLEKRREEFFARFMELKSAKATDYLAWKPKSAFAKFCCFKYSKLVHPKLEESLFGNLDQRNQVNSGQYPETPFFSAFAEMAKRVWLLHCLAFSFLPVASVFQVSQGSKFSELYMVGLNDEPFIISPNDTGDSQPRVAFTVIPGFKFSSTIVQCQVYLR</sequence>
<dbReference type="EMBL" id="BAABME010017624">
    <property type="protein sequence ID" value="GAA0150767.1"/>
    <property type="molecule type" value="Genomic_DNA"/>
</dbReference>
<keyword evidence="1" id="KW-0175">Coiled coil</keyword>
<comment type="caution">
    <text evidence="4">The sequence shown here is derived from an EMBL/GenBank/DDBJ whole genome shotgun (WGS) entry which is preliminary data.</text>
</comment>
<dbReference type="InterPro" id="IPR040225">
    <property type="entry name" value="GIL1-like"/>
</dbReference>
<dbReference type="Pfam" id="PF24994">
    <property type="entry name" value="GIL1_IRKI_C"/>
    <property type="match status" value="1"/>
</dbReference>
<proteinExistence type="predicted"/>
<dbReference type="GO" id="GO:0009959">
    <property type="term" value="P:negative gravitropism"/>
    <property type="evidence" value="ECO:0007669"/>
    <property type="project" value="InterPro"/>
</dbReference>
<evidence type="ECO:0000259" key="3">
    <source>
        <dbReference type="Pfam" id="PF24994"/>
    </source>
</evidence>
<keyword evidence="5" id="KW-1185">Reference proteome</keyword>
<feature type="domain" description="GIL1/IRKI C-terminal" evidence="3">
    <location>
        <begin position="386"/>
        <end position="442"/>
    </location>
</feature>
<evidence type="ECO:0008006" key="6">
    <source>
        <dbReference type="Google" id="ProtNLM"/>
    </source>
</evidence>
<evidence type="ECO:0000313" key="4">
    <source>
        <dbReference type="EMBL" id="GAA0150767.1"/>
    </source>
</evidence>
<organism evidence="4 5">
    <name type="scientific">Lithospermum erythrorhizon</name>
    <name type="common">Purple gromwell</name>
    <name type="synonym">Lithospermum officinale var. erythrorhizon</name>
    <dbReference type="NCBI Taxonomy" id="34254"/>
    <lineage>
        <taxon>Eukaryota</taxon>
        <taxon>Viridiplantae</taxon>
        <taxon>Streptophyta</taxon>
        <taxon>Embryophyta</taxon>
        <taxon>Tracheophyta</taxon>
        <taxon>Spermatophyta</taxon>
        <taxon>Magnoliopsida</taxon>
        <taxon>eudicotyledons</taxon>
        <taxon>Gunneridae</taxon>
        <taxon>Pentapetalae</taxon>
        <taxon>asterids</taxon>
        <taxon>lamiids</taxon>
        <taxon>Boraginales</taxon>
        <taxon>Boraginaceae</taxon>
        <taxon>Boraginoideae</taxon>
        <taxon>Lithospermeae</taxon>
        <taxon>Lithospermum</taxon>
    </lineage>
</organism>
<feature type="domain" description="DUF641" evidence="2">
    <location>
        <begin position="60"/>
        <end position="184"/>
    </location>
</feature>
<dbReference type="Proteomes" id="UP001454036">
    <property type="component" value="Unassembled WGS sequence"/>
</dbReference>
<name>A0AAV3PIP6_LITER</name>
<dbReference type="GO" id="GO:0009639">
    <property type="term" value="P:response to red or far red light"/>
    <property type="evidence" value="ECO:0007669"/>
    <property type="project" value="InterPro"/>
</dbReference>
<feature type="coiled-coil region" evidence="1">
    <location>
        <begin position="157"/>
        <end position="191"/>
    </location>
</feature>
<dbReference type="InterPro" id="IPR006943">
    <property type="entry name" value="DUF641_pln"/>
</dbReference>
<gene>
    <name evidence="4" type="ORF">LIER_37178</name>
</gene>